<dbReference type="PIRSF" id="PIRSF015558">
    <property type="entry name" value="Txn_reg_DeoR_prd"/>
    <property type="match status" value="1"/>
</dbReference>
<sequence>MYKSGITDLRKKMSIQFTYDAIQRFHFIELIIYWEGRLTTNHIQQHFQISRSSASKYIQDYLTFFPNFLIYNSSKKGYEASNKFVSKHGLNDLGTYLKVTQQSMTSHFYNNFTAMVSPLAPIEPSKVSGILNALKHKYRIDVGYASVSSPEFESRIISPHSLVFDGTRWHVRAYCEKNRDFRDFVLTRFNGECDIEGRAEFDQKNDTLWQKILHVSIEPDPRLTPNKARIIALDHQMVEHPSGQYKRVIKTRAALLLYLLKQLRVDSYQANPEAQQIILSPYCLAQLQPYMP</sequence>
<feature type="domain" description="DNA-binding transcriptional repressor CapW winged helix-turn-helix" evidence="3">
    <location>
        <begin position="20"/>
        <end position="101"/>
    </location>
</feature>
<organism evidence="4 5">
    <name type="scientific">Pseudoalteromonas fuliginea</name>
    <dbReference type="NCBI Taxonomy" id="1872678"/>
    <lineage>
        <taxon>Bacteria</taxon>
        <taxon>Pseudomonadati</taxon>
        <taxon>Pseudomonadota</taxon>
        <taxon>Gammaproteobacteria</taxon>
        <taxon>Alteromonadales</taxon>
        <taxon>Pseudoalteromonadaceae</taxon>
        <taxon>Pseudoalteromonas</taxon>
    </lineage>
</organism>
<dbReference type="PANTHER" id="PTHR34580:SF3">
    <property type="entry name" value="PROTEIN PAFB"/>
    <property type="match status" value="1"/>
</dbReference>
<dbReference type="AlphaFoldDB" id="A0AB73BFE1"/>
<evidence type="ECO:0000259" key="1">
    <source>
        <dbReference type="Pfam" id="PF13280"/>
    </source>
</evidence>
<dbReference type="Proteomes" id="UP000324162">
    <property type="component" value="Unassembled WGS sequence"/>
</dbReference>
<name>A0AB73BFE1_9GAMM</name>
<dbReference type="InterPro" id="IPR059020">
    <property type="entry name" value="CapW_CTD"/>
</dbReference>
<dbReference type="InterPro" id="IPR059019">
    <property type="entry name" value="WHD_CapW"/>
</dbReference>
<dbReference type="Pfam" id="PF26107">
    <property type="entry name" value="BrxR_CTD"/>
    <property type="match status" value="1"/>
</dbReference>
<evidence type="ECO:0000313" key="4">
    <source>
        <dbReference type="EMBL" id="KAA1159412.1"/>
    </source>
</evidence>
<dbReference type="PANTHER" id="PTHR34580">
    <property type="match status" value="1"/>
</dbReference>
<dbReference type="Pfam" id="PF13280">
    <property type="entry name" value="WYL"/>
    <property type="match status" value="1"/>
</dbReference>
<dbReference type="PROSITE" id="PS52050">
    <property type="entry name" value="WYL"/>
    <property type="match status" value="1"/>
</dbReference>
<accession>A0AB73BFE1</accession>
<dbReference type="Pfam" id="PF26109">
    <property type="entry name" value="WHD_BrxR"/>
    <property type="match status" value="1"/>
</dbReference>
<evidence type="ECO:0000259" key="3">
    <source>
        <dbReference type="Pfam" id="PF26109"/>
    </source>
</evidence>
<dbReference type="EMBL" id="SEUK01000051">
    <property type="protein sequence ID" value="KAA1159412.1"/>
    <property type="molecule type" value="Genomic_DNA"/>
</dbReference>
<proteinExistence type="predicted"/>
<comment type="caution">
    <text evidence="4">The sequence shown here is derived from an EMBL/GenBank/DDBJ whole genome shotgun (WGS) entry which is preliminary data.</text>
</comment>
<protein>
    <submittedName>
        <fullName evidence="4">WYL domain-containing protein</fullName>
    </submittedName>
</protein>
<reference evidence="4 5" key="1">
    <citation type="submission" date="2019-01" db="EMBL/GenBank/DDBJ databases">
        <title>Genome sequences of marine Pseudoalteromonas species.</title>
        <authorList>
            <person name="Boraston A.B."/>
            <person name="Hehemann J.-H."/>
            <person name="Vickers C.J."/>
            <person name="Salama-Alber O."/>
            <person name="Abe K."/>
            <person name="Hettle A.J."/>
        </authorList>
    </citation>
    <scope>NUCLEOTIDE SEQUENCE [LARGE SCALE GENOMIC DNA]</scope>
    <source>
        <strain evidence="4 5">PS42</strain>
    </source>
</reference>
<evidence type="ECO:0000313" key="5">
    <source>
        <dbReference type="Proteomes" id="UP000324162"/>
    </source>
</evidence>
<feature type="domain" description="DNA-binding transcriptional repressor CapW C-terminal dimerisation" evidence="2">
    <location>
        <begin position="213"/>
        <end position="279"/>
    </location>
</feature>
<feature type="domain" description="WYL" evidence="1">
    <location>
        <begin position="129"/>
        <end position="189"/>
    </location>
</feature>
<dbReference type="InterPro" id="IPR016634">
    <property type="entry name" value="CapW-like"/>
</dbReference>
<dbReference type="InterPro" id="IPR051534">
    <property type="entry name" value="CBASS_pafABC_assoc_protein"/>
</dbReference>
<dbReference type="InterPro" id="IPR026881">
    <property type="entry name" value="WYL_dom"/>
</dbReference>
<gene>
    <name evidence="4" type="ORF">EU508_12665</name>
</gene>
<evidence type="ECO:0000259" key="2">
    <source>
        <dbReference type="Pfam" id="PF26107"/>
    </source>
</evidence>